<dbReference type="EMBL" id="JAIZAY010000002">
    <property type="protein sequence ID" value="KAJ8047299.1"/>
    <property type="molecule type" value="Genomic_DNA"/>
</dbReference>
<keyword evidence="2" id="KW-1185">Reference proteome</keyword>
<reference evidence="1" key="1">
    <citation type="submission" date="2021-10" db="EMBL/GenBank/DDBJ databases">
        <title>Tropical sea cucumber genome reveals ecological adaptation and Cuvierian tubules defense mechanism.</title>
        <authorList>
            <person name="Chen T."/>
        </authorList>
    </citation>
    <scope>NUCLEOTIDE SEQUENCE</scope>
    <source>
        <strain evidence="1">Nanhai2018</strain>
        <tissue evidence="1">Muscle</tissue>
    </source>
</reference>
<gene>
    <name evidence="1" type="ORF">HOLleu_06270</name>
</gene>
<accession>A0A9Q1CMU0</accession>
<protein>
    <submittedName>
        <fullName evidence="1">Uncharacterized protein</fullName>
    </submittedName>
</protein>
<organism evidence="1 2">
    <name type="scientific">Holothuria leucospilota</name>
    <name type="common">Black long sea cucumber</name>
    <name type="synonym">Mertensiothuria leucospilota</name>
    <dbReference type="NCBI Taxonomy" id="206669"/>
    <lineage>
        <taxon>Eukaryota</taxon>
        <taxon>Metazoa</taxon>
        <taxon>Echinodermata</taxon>
        <taxon>Eleutherozoa</taxon>
        <taxon>Echinozoa</taxon>
        <taxon>Holothuroidea</taxon>
        <taxon>Aspidochirotacea</taxon>
        <taxon>Aspidochirotida</taxon>
        <taxon>Holothuriidae</taxon>
        <taxon>Holothuria</taxon>
    </lineage>
</organism>
<proteinExistence type="predicted"/>
<comment type="caution">
    <text evidence="1">The sequence shown here is derived from an EMBL/GenBank/DDBJ whole genome shotgun (WGS) entry which is preliminary data.</text>
</comment>
<name>A0A9Q1CMU0_HOLLE</name>
<dbReference type="AlphaFoldDB" id="A0A9Q1CMU0"/>
<dbReference type="OrthoDB" id="10052789at2759"/>
<sequence length="182" mass="21687">MRTERQSNASFLTYDRLCREVLWNRDMTLAWCQTVGLIAKEMSCPTCKEPMKLVETFDRLDNVKWECRRQVNGKKHRCEKSIRSMSWFEKSNLSLEETLKFTYWWSCDLTQGQIKQQLQLGTHTAVDWDMFCRETCEVVMMNADIKQIGGPGKRVQIDESKIGKRKYYRGHHVEGQWGFWRD</sequence>
<evidence type="ECO:0000313" key="2">
    <source>
        <dbReference type="Proteomes" id="UP001152320"/>
    </source>
</evidence>
<evidence type="ECO:0000313" key="1">
    <source>
        <dbReference type="EMBL" id="KAJ8047299.1"/>
    </source>
</evidence>
<dbReference type="Proteomes" id="UP001152320">
    <property type="component" value="Chromosome 2"/>
</dbReference>